<feature type="transmembrane region" description="Helical" evidence="7">
    <location>
        <begin position="220"/>
        <end position="237"/>
    </location>
</feature>
<evidence type="ECO:0000256" key="4">
    <source>
        <dbReference type="ARBA" id="ARBA00022692"/>
    </source>
</evidence>
<sequence>MRWLALAVLTVPCVLVSMDLSVLFYAVPALTAELRPSSAELLWILDLYGFVLAGLLITMGTLGDRFGRRRVLLAGAALFGVASVLAAYAPDTEPLIAARALLGVAGATLAPSTLALIRTLFTDAGERQVAVSIWTIGFAGGSLVGPVIGGLLLEHFHWGSVFLLNVPVMALLLVFGPFLLPEARDPEAGRFDLVGAGLSLAAILPMIYGVKKLATEGFTVAHLLPIAAGLAVGWLFVRRQLTAEHPMLDLRLFRLARFSGSVVACAITFLMLAGLGMFVSQYLQLVLGHGPFVAALWTLPGMAGMLLGVGLATALAPTVRPATLVAVGLVVGGVGFALIAQAGLTDGELWVAASEVALAAGIGAVASIATNLVLATAPPNRAGAAAAISETANEFGGAAGIAILGSAAAVVYRTELTATPPAGLAPDQLATAADTLAMASRLAAELPEPTQTALLTAARESFVSGMHWVAWTGALGCLVLAVFVALTLRSVEPGDVDAAAAPVK</sequence>
<keyword evidence="6 7" id="KW-0472">Membrane</keyword>
<name>A0ABS5ARY5_9PSEU</name>
<feature type="transmembrane region" description="Helical" evidence="7">
    <location>
        <begin position="71"/>
        <end position="90"/>
    </location>
</feature>
<keyword evidence="2" id="KW-0813">Transport</keyword>
<accession>A0ABS5ARY5</accession>
<evidence type="ECO:0000256" key="3">
    <source>
        <dbReference type="ARBA" id="ARBA00022475"/>
    </source>
</evidence>
<dbReference type="Gene3D" id="1.20.1720.10">
    <property type="entry name" value="Multidrug resistance protein D"/>
    <property type="match status" value="1"/>
</dbReference>
<evidence type="ECO:0000259" key="8">
    <source>
        <dbReference type="PROSITE" id="PS50850"/>
    </source>
</evidence>
<feature type="transmembrane region" description="Helical" evidence="7">
    <location>
        <begin position="322"/>
        <end position="344"/>
    </location>
</feature>
<feature type="transmembrane region" description="Helical" evidence="7">
    <location>
        <begin position="41"/>
        <end position="59"/>
    </location>
</feature>
<evidence type="ECO:0000256" key="1">
    <source>
        <dbReference type="ARBA" id="ARBA00004651"/>
    </source>
</evidence>
<evidence type="ECO:0000256" key="5">
    <source>
        <dbReference type="ARBA" id="ARBA00022989"/>
    </source>
</evidence>
<comment type="subcellular location">
    <subcellularLocation>
        <location evidence="1">Cell membrane</location>
        <topology evidence="1">Multi-pass membrane protein</topology>
    </subcellularLocation>
</comment>
<organism evidence="9 10">
    <name type="scientific">Crossiella equi</name>
    <dbReference type="NCBI Taxonomy" id="130796"/>
    <lineage>
        <taxon>Bacteria</taxon>
        <taxon>Bacillati</taxon>
        <taxon>Actinomycetota</taxon>
        <taxon>Actinomycetes</taxon>
        <taxon>Pseudonocardiales</taxon>
        <taxon>Pseudonocardiaceae</taxon>
        <taxon>Crossiella</taxon>
    </lineage>
</organism>
<feature type="transmembrane region" description="Helical" evidence="7">
    <location>
        <begin position="395"/>
        <end position="412"/>
    </location>
</feature>
<dbReference type="SUPFAM" id="SSF103473">
    <property type="entry name" value="MFS general substrate transporter"/>
    <property type="match status" value="1"/>
</dbReference>
<keyword evidence="4 7" id="KW-0812">Transmembrane</keyword>
<dbReference type="InterPro" id="IPR020846">
    <property type="entry name" value="MFS_dom"/>
</dbReference>
<evidence type="ECO:0000256" key="6">
    <source>
        <dbReference type="ARBA" id="ARBA00023136"/>
    </source>
</evidence>
<comment type="caution">
    <text evidence="9">The sequence shown here is derived from an EMBL/GenBank/DDBJ whole genome shotgun (WGS) entry which is preliminary data.</text>
</comment>
<feature type="transmembrane region" description="Helical" evidence="7">
    <location>
        <begin position="356"/>
        <end position="374"/>
    </location>
</feature>
<dbReference type="RefSeq" id="WP_209707735.1">
    <property type="nucleotide sequence ID" value="NZ_JAGIOO010000001.1"/>
</dbReference>
<evidence type="ECO:0000256" key="7">
    <source>
        <dbReference type="SAM" id="Phobius"/>
    </source>
</evidence>
<keyword evidence="5 7" id="KW-1133">Transmembrane helix</keyword>
<dbReference type="PANTHER" id="PTHR42718">
    <property type="entry name" value="MAJOR FACILITATOR SUPERFAMILY MULTIDRUG TRANSPORTER MFSC"/>
    <property type="match status" value="1"/>
</dbReference>
<keyword evidence="3" id="KW-1003">Cell membrane</keyword>
<feature type="transmembrane region" description="Helical" evidence="7">
    <location>
        <begin position="292"/>
        <end position="315"/>
    </location>
</feature>
<dbReference type="EMBL" id="JAGIOO010000001">
    <property type="protein sequence ID" value="MBP2479326.1"/>
    <property type="molecule type" value="Genomic_DNA"/>
</dbReference>
<evidence type="ECO:0000313" key="10">
    <source>
        <dbReference type="Proteomes" id="UP001519363"/>
    </source>
</evidence>
<dbReference type="Pfam" id="PF07690">
    <property type="entry name" value="MFS_1"/>
    <property type="match status" value="1"/>
</dbReference>
<keyword evidence="10" id="KW-1185">Reference proteome</keyword>
<dbReference type="InterPro" id="IPR011701">
    <property type="entry name" value="MFS"/>
</dbReference>
<dbReference type="PROSITE" id="PS50850">
    <property type="entry name" value="MFS"/>
    <property type="match status" value="1"/>
</dbReference>
<evidence type="ECO:0000256" key="2">
    <source>
        <dbReference type="ARBA" id="ARBA00022448"/>
    </source>
</evidence>
<dbReference type="Gene3D" id="1.20.1250.20">
    <property type="entry name" value="MFS general substrate transporter like domains"/>
    <property type="match status" value="1"/>
</dbReference>
<dbReference type="PANTHER" id="PTHR42718:SF47">
    <property type="entry name" value="METHYL VIOLOGEN RESISTANCE PROTEIN SMVA"/>
    <property type="match status" value="1"/>
</dbReference>
<evidence type="ECO:0000313" key="9">
    <source>
        <dbReference type="EMBL" id="MBP2479326.1"/>
    </source>
</evidence>
<dbReference type="Proteomes" id="UP001519363">
    <property type="component" value="Unassembled WGS sequence"/>
</dbReference>
<feature type="domain" description="Major facilitator superfamily (MFS) profile" evidence="8">
    <location>
        <begin position="5"/>
        <end position="492"/>
    </location>
</feature>
<protein>
    <submittedName>
        <fullName evidence="9">DHA2 family multidrug resistance protein-like MFS transporter</fullName>
    </submittedName>
</protein>
<feature type="transmembrane region" description="Helical" evidence="7">
    <location>
        <begin position="191"/>
        <end position="208"/>
    </location>
</feature>
<feature type="transmembrane region" description="Helical" evidence="7">
    <location>
        <begin position="468"/>
        <end position="488"/>
    </location>
</feature>
<feature type="transmembrane region" description="Helical" evidence="7">
    <location>
        <begin position="258"/>
        <end position="280"/>
    </location>
</feature>
<gene>
    <name evidence="9" type="ORF">JOF53_008198</name>
</gene>
<dbReference type="InterPro" id="IPR036259">
    <property type="entry name" value="MFS_trans_sf"/>
</dbReference>
<feature type="transmembrane region" description="Helical" evidence="7">
    <location>
        <begin position="96"/>
        <end position="117"/>
    </location>
</feature>
<feature type="transmembrane region" description="Helical" evidence="7">
    <location>
        <begin position="158"/>
        <end position="179"/>
    </location>
</feature>
<dbReference type="CDD" id="cd17321">
    <property type="entry name" value="MFS_MMR_MDR_like"/>
    <property type="match status" value="1"/>
</dbReference>
<reference evidence="9 10" key="1">
    <citation type="submission" date="2021-03" db="EMBL/GenBank/DDBJ databases">
        <title>Sequencing the genomes of 1000 actinobacteria strains.</title>
        <authorList>
            <person name="Klenk H.-P."/>
        </authorList>
    </citation>
    <scope>NUCLEOTIDE SEQUENCE [LARGE SCALE GENOMIC DNA]</scope>
    <source>
        <strain evidence="9 10">DSM 44580</strain>
    </source>
</reference>
<proteinExistence type="predicted"/>
<feature type="transmembrane region" description="Helical" evidence="7">
    <location>
        <begin position="129"/>
        <end position="152"/>
    </location>
</feature>